<evidence type="ECO:0000256" key="1">
    <source>
        <dbReference type="ARBA" id="ARBA00023172"/>
    </source>
</evidence>
<dbReference type="Pfam" id="PF00589">
    <property type="entry name" value="Phage_integrase"/>
    <property type="match status" value="1"/>
</dbReference>
<keyword evidence="1" id="KW-0233">DNA recombination</keyword>
<dbReference type="SUPFAM" id="SSF56349">
    <property type="entry name" value="DNA breaking-rejoining enzymes"/>
    <property type="match status" value="1"/>
</dbReference>
<protein>
    <submittedName>
        <fullName evidence="3">Tyrosine-type recombinase/integrase</fullName>
    </submittedName>
</protein>
<dbReference type="PANTHER" id="PTHR30349:SF82">
    <property type="entry name" value="INTEGRASE_RECOMBINASE YOEC-RELATED"/>
    <property type="match status" value="1"/>
</dbReference>
<dbReference type="RefSeq" id="WP_244718219.1">
    <property type="nucleotide sequence ID" value="NZ_CP095072.1"/>
</dbReference>
<dbReference type="PROSITE" id="PS51898">
    <property type="entry name" value="TYR_RECOMBINASE"/>
    <property type="match status" value="1"/>
</dbReference>
<dbReference type="Proteomes" id="UP000831782">
    <property type="component" value="Chromosome"/>
</dbReference>
<accession>A0ABY4EVY5</accession>
<organism evidence="3 4">
    <name type="scientific">Gracilibacillus caseinilyticus</name>
    <dbReference type="NCBI Taxonomy" id="2932256"/>
    <lineage>
        <taxon>Bacteria</taxon>
        <taxon>Bacillati</taxon>
        <taxon>Bacillota</taxon>
        <taxon>Bacilli</taxon>
        <taxon>Bacillales</taxon>
        <taxon>Bacillaceae</taxon>
        <taxon>Gracilibacillus</taxon>
    </lineage>
</organism>
<dbReference type="InterPro" id="IPR050090">
    <property type="entry name" value="Tyrosine_recombinase_XerCD"/>
</dbReference>
<keyword evidence="4" id="KW-1185">Reference proteome</keyword>
<dbReference type="PANTHER" id="PTHR30349">
    <property type="entry name" value="PHAGE INTEGRASE-RELATED"/>
    <property type="match status" value="1"/>
</dbReference>
<dbReference type="InterPro" id="IPR013762">
    <property type="entry name" value="Integrase-like_cat_sf"/>
</dbReference>
<name>A0ABY4EVY5_9BACI</name>
<gene>
    <name evidence="3" type="ORF">MUN88_19165</name>
</gene>
<dbReference type="InterPro" id="IPR011010">
    <property type="entry name" value="DNA_brk_join_enz"/>
</dbReference>
<evidence type="ECO:0000313" key="4">
    <source>
        <dbReference type="Proteomes" id="UP000831782"/>
    </source>
</evidence>
<dbReference type="InterPro" id="IPR002104">
    <property type="entry name" value="Integrase_catalytic"/>
</dbReference>
<dbReference type="Gene3D" id="1.10.443.10">
    <property type="entry name" value="Intergrase catalytic core"/>
    <property type="match status" value="1"/>
</dbReference>
<evidence type="ECO:0000313" key="3">
    <source>
        <dbReference type="EMBL" id="UOQ48140.1"/>
    </source>
</evidence>
<feature type="domain" description="Tyr recombinase" evidence="2">
    <location>
        <begin position="14"/>
        <end position="191"/>
    </location>
</feature>
<proteinExistence type="predicted"/>
<sequence length="195" mass="22061">MANTTDKKGMIVDVQPLRTSEAINDFRESLSLAGKNSAQSQRNLLLFNIGINTGLRIGDIVKLRIEDVKGRSYLVIREGKTEKTRKVYLNSIMADISDYLDGKPSEGWLFPSRKGDGHISTTQAYRILAKAAELIGRKDIGTHTLRKTFGYHYYREKKDIATLMAIFNHSSQSVTKRYIGITDEEIEISLRDFSL</sequence>
<dbReference type="EMBL" id="CP095072">
    <property type="protein sequence ID" value="UOQ48140.1"/>
    <property type="molecule type" value="Genomic_DNA"/>
</dbReference>
<evidence type="ECO:0000259" key="2">
    <source>
        <dbReference type="PROSITE" id="PS51898"/>
    </source>
</evidence>
<reference evidence="3 4" key="1">
    <citation type="submission" date="2022-04" db="EMBL/GenBank/DDBJ databases">
        <title>Gracilibacillus sp. isolated from saltern.</title>
        <authorList>
            <person name="Won M."/>
            <person name="Lee C.-M."/>
            <person name="Woen H.-Y."/>
            <person name="Kwon S.-W."/>
        </authorList>
    </citation>
    <scope>NUCLEOTIDE SEQUENCE [LARGE SCALE GENOMIC DNA]</scope>
    <source>
        <strain evidence="3 4">SSWR10-1</strain>
    </source>
</reference>